<keyword evidence="6" id="KW-0539">Nucleus</keyword>
<keyword evidence="2" id="KW-0808">Transferase</keyword>
<feature type="region of interest" description="Disordered" evidence="8">
    <location>
        <begin position="666"/>
        <end position="716"/>
    </location>
</feature>
<feature type="region of interest" description="Disordered" evidence="8">
    <location>
        <begin position="220"/>
        <end position="246"/>
    </location>
</feature>
<feature type="domain" description="UmuC" evidence="9">
    <location>
        <begin position="39"/>
        <end position="327"/>
    </location>
</feature>
<dbReference type="Pfam" id="PF00817">
    <property type="entry name" value="IMS"/>
    <property type="match status" value="1"/>
</dbReference>
<keyword evidence="3" id="KW-0479">Metal-binding</keyword>
<evidence type="ECO:0000256" key="6">
    <source>
        <dbReference type="ARBA" id="ARBA00023242"/>
    </source>
</evidence>
<dbReference type="PANTHER" id="PTHR45873">
    <property type="entry name" value="DNA POLYMERASE ETA"/>
    <property type="match status" value="1"/>
</dbReference>
<reference evidence="11" key="1">
    <citation type="submission" date="2024-06" db="EMBL/GenBank/DDBJ databases">
        <title>Multi-omics analyses provide insights into the biosynthesis of the anticancer antibiotic pleurotin in Hohenbuehelia grisea.</title>
        <authorList>
            <person name="Weaver J.A."/>
            <person name="Alberti F."/>
        </authorList>
    </citation>
    <scope>NUCLEOTIDE SEQUENCE [LARGE SCALE GENOMIC DNA]</scope>
    <source>
        <strain evidence="11">T-177</strain>
    </source>
</reference>
<dbReference type="EMBL" id="JASNQZ010000007">
    <property type="protein sequence ID" value="KAL0954664.1"/>
    <property type="molecule type" value="Genomic_DNA"/>
</dbReference>
<dbReference type="PANTHER" id="PTHR45873:SF1">
    <property type="entry name" value="DNA POLYMERASE ETA"/>
    <property type="match status" value="1"/>
</dbReference>
<keyword evidence="4" id="KW-0227">DNA damage</keyword>
<dbReference type="InterPro" id="IPR052230">
    <property type="entry name" value="DNA_polymerase_eta"/>
</dbReference>
<feature type="compositionally biased region" description="Polar residues" evidence="8">
    <location>
        <begin position="680"/>
        <end position="690"/>
    </location>
</feature>
<protein>
    <recommendedName>
        <fullName evidence="7">DNA polymerase eta</fullName>
    </recommendedName>
</protein>
<evidence type="ECO:0000256" key="2">
    <source>
        <dbReference type="ARBA" id="ARBA00022679"/>
    </source>
</evidence>
<evidence type="ECO:0000256" key="4">
    <source>
        <dbReference type="ARBA" id="ARBA00022763"/>
    </source>
</evidence>
<dbReference type="Pfam" id="PF11799">
    <property type="entry name" value="IMS_C"/>
    <property type="match status" value="1"/>
</dbReference>
<evidence type="ECO:0000256" key="7">
    <source>
        <dbReference type="ARBA" id="ARBA00044975"/>
    </source>
</evidence>
<dbReference type="InterPro" id="IPR043502">
    <property type="entry name" value="DNA/RNA_pol_sf"/>
</dbReference>
<dbReference type="Proteomes" id="UP001556367">
    <property type="component" value="Unassembled WGS sequence"/>
</dbReference>
<evidence type="ECO:0000256" key="5">
    <source>
        <dbReference type="ARBA" id="ARBA00023204"/>
    </source>
</evidence>
<dbReference type="Gene3D" id="1.10.150.20">
    <property type="entry name" value="5' to 3' exonuclease, C-terminal subdomain"/>
    <property type="match status" value="1"/>
</dbReference>
<feature type="compositionally biased region" description="Acidic residues" evidence="8">
    <location>
        <begin position="538"/>
        <end position="549"/>
    </location>
</feature>
<comment type="subcellular location">
    <subcellularLocation>
        <location evidence="1">Nucleus</location>
    </subcellularLocation>
</comment>
<accession>A0ABR3JG02</accession>
<sequence>MSMWRQTNGTQDFADLAPSITYRHLLSNNLGVRDPLRVIALCDSDAFYAACEMVRLGTDPNIPLVVQQWDSLIAVNYPARKYGISRMDKARDAKKKCPELICVHVATYKEGDEEPGYWGEVDTKNHKVSLDHYRRESVKIFGMFKDGLPKAEIEKASIDEAFFDLTRPVREILLQRFPLLAQVPPEGIDSPLPPPPRISWEGLGYVIPIDEEDLSKTRHEGADSTIHQSAVEASSAVGDRESPCPSEPHAVTWHDVALSIGAELMQRVRDDVRTKLGYSTSAGIARNKFLAKLSASYRKLNSQSILRNAAIPYYLRPMSFQKIRWLGGKLGKAIAEEYEAQTVGDLLSIGLNSRPSLEKKRSGFGRSSEVSINRKAIKAKAVLSKSMGASKNLPQPVTRVGEGKHWIRVLAAELALRLRDARKEDPTLWPKTIVLGARKGYSEPGRSKQAPFPFMKDITVDAVAAAGEKLWREYVGGALPDDRTLPMKITHMHLGFSGIATAGDGQGSIEGFFRSPDKAAVTRSSAKRTRLSSNIGDSDIEDAFDDDEDPIRIDRAGDTEGPSSSSLPSFICDRCGKRLSVSPAVIQDLDISTGDTLESEAPNAVGDGDQVVAGVGASTSRQGQLSLEDWKEQLREEALRSALNKLKAEHEDFHFAQDLARSQGKARIGINPDQPRPLATDTNAKSTTSNAKKRQKSSKGKAKDNVGGIEKFFSRR</sequence>
<proteinExistence type="predicted"/>
<dbReference type="InterPro" id="IPR001126">
    <property type="entry name" value="UmuC"/>
</dbReference>
<keyword evidence="5" id="KW-0234">DNA repair</keyword>
<dbReference type="PROSITE" id="PS50173">
    <property type="entry name" value="UMUC"/>
    <property type="match status" value="1"/>
</dbReference>
<gene>
    <name evidence="10" type="ORF">HGRIS_003615</name>
</gene>
<evidence type="ECO:0000313" key="11">
    <source>
        <dbReference type="Proteomes" id="UP001556367"/>
    </source>
</evidence>
<evidence type="ECO:0000313" key="10">
    <source>
        <dbReference type="EMBL" id="KAL0954664.1"/>
    </source>
</evidence>
<dbReference type="SUPFAM" id="SSF100879">
    <property type="entry name" value="Lesion bypass DNA polymerase (Y-family), little finger domain"/>
    <property type="match status" value="1"/>
</dbReference>
<feature type="region of interest" description="Disordered" evidence="8">
    <location>
        <begin position="523"/>
        <end position="568"/>
    </location>
</feature>
<comment type="caution">
    <text evidence="10">The sequence shown here is derived from an EMBL/GenBank/DDBJ whole genome shotgun (WGS) entry which is preliminary data.</text>
</comment>
<evidence type="ECO:0000256" key="3">
    <source>
        <dbReference type="ARBA" id="ARBA00022723"/>
    </source>
</evidence>
<evidence type="ECO:0000259" key="9">
    <source>
        <dbReference type="PROSITE" id="PS50173"/>
    </source>
</evidence>
<dbReference type="SUPFAM" id="SSF56672">
    <property type="entry name" value="DNA/RNA polymerases"/>
    <property type="match status" value="1"/>
</dbReference>
<evidence type="ECO:0000256" key="1">
    <source>
        <dbReference type="ARBA" id="ARBA00004123"/>
    </source>
</evidence>
<dbReference type="Gene3D" id="3.30.1490.100">
    <property type="entry name" value="DNA polymerase, Y-family, little finger domain"/>
    <property type="match status" value="1"/>
</dbReference>
<dbReference type="Gene3D" id="3.30.70.270">
    <property type="match status" value="1"/>
</dbReference>
<evidence type="ECO:0000256" key="8">
    <source>
        <dbReference type="SAM" id="MobiDB-lite"/>
    </source>
</evidence>
<dbReference type="PIRSF" id="PIRSF036603">
    <property type="entry name" value="DPol_eta"/>
    <property type="match status" value="1"/>
</dbReference>
<dbReference type="InterPro" id="IPR043128">
    <property type="entry name" value="Rev_trsase/Diguanyl_cyclase"/>
</dbReference>
<feature type="compositionally biased region" description="Basic residues" evidence="8">
    <location>
        <begin position="691"/>
        <end position="700"/>
    </location>
</feature>
<name>A0ABR3JG02_9AGAR</name>
<dbReference type="InterPro" id="IPR017961">
    <property type="entry name" value="DNA_pol_Y-fam_little_finger"/>
</dbReference>
<organism evidence="10 11">
    <name type="scientific">Hohenbuehelia grisea</name>
    <dbReference type="NCBI Taxonomy" id="104357"/>
    <lineage>
        <taxon>Eukaryota</taxon>
        <taxon>Fungi</taxon>
        <taxon>Dikarya</taxon>
        <taxon>Basidiomycota</taxon>
        <taxon>Agaricomycotina</taxon>
        <taxon>Agaricomycetes</taxon>
        <taxon>Agaricomycetidae</taxon>
        <taxon>Agaricales</taxon>
        <taxon>Pleurotineae</taxon>
        <taxon>Pleurotaceae</taxon>
        <taxon>Hohenbuehelia</taxon>
    </lineage>
</organism>
<keyword evidence="11" id="KW-1185">Reference proteome</keyword>
<dbReference type="InterPro" id="IPR036775">
    <property type="entry name" value="DNA_pol_Y-fam_lit_finger_sf"/>
</dbReference>
<dbReference type="Gene3D" id="3.40.1170.60">
    <property type="match status" value="1"/>
</dbReference>